<organism evidence="7 8">
    <name type="scientific">Thermogutta terrifontis</name>
    <dbReference type="NCBI Taxonomy" id="1331910"/>
    <lineage>
        <taxon>Bacteria</taxon>
        <taxon>Pseudomonadati</taxon>
        <taxon>Planctomycetota</taxon>
        <taxon>Planctomycetia</taxon>
        <taxon>Pirellulales</taxon>
        <taxon>Thermoguttaceae</taxon>
        <taxon>Thermogutta</taxon>
    </lineage>
</organism>
<dbReference type="InterPro" id="IPR023296">
    <property type="entry name" value="Glyco_hydro_beta-prop_sf"/>
</dbReference>
<dbReference type="GO" id="GO:0005737">
    <property type="term" value="C:cytoplasm"/>
    <property type="evidence" value="ECO:0007669"/>
    <property type="project" value="TreeGrafter"/>
</dbReference>
<reference evidence="7 8" key="1">
    <citation type="journal article" name="Front. Microbiol.">
        <title>Sugar Metabolism of the First Thermophilic Planctomycete Thermogutta terrifontis: Comparative Genomic and Transcriptomic Approaches.</title>
        <authorList>
            <person name="Elcheninov A.G."/>
            <person name="Menzel P."/>
            <person name="Gudbergsdottir S.R."/>
            <person name="Slesarev A.I."/>
            <person name="Kadnikov V.V."/>
            <person name="Krogh A."/>
            <person name="Bonch-Osmolovskaya E.A."/>
            <person name="Peng X."/>
            <person name="Kublanov I.V."/>
        </authorList>
    </citation>
    <scope>NUCLEOTIDE SEQUENCE [LARGE SCALE GENOMIC DNA]</scope>
    <source>
        <strain evidence="7 8">R1</strain>
    </source>
</reference>
<keyword evidence="2 4" id="KW-0378">Hydrolase</keyword>
<dbReference type="GO" id="GO:0004575">
    <property type="term" value="F:sucrose alpha-glucosidase activity"/>
    <property type="evidence" value="ECO:0007669"/>
    <property type="project" value="TreeGrafter"/>
</dbReference>
<dbReference type="EMBL" id="CP018477">
    <property type="protein sequence ID" value="ASV73298.1"/>
    <property type="molecule type" value="Genomic_DNA"/>
</dbReference>
<evidence type="ECO:0000259" key="5">
    <source>
        <dbReference type="Pfam" id="PF00251"/>
    </source>
</evidence>
<dbReference type="InterPro" id="IPR001362">
    <property type="entry name" value="Glyco_hydro_32"/>
</dbReference>
<dbReference type="OrthoDB" id="9759709at2"/>
<dbReference type="GO" id="GO:0005987">
    <property type="term" value="P:sucrose catabolic process"/>
    <property type="evidence" value="ECO:0007669"/>
    <property type="project" value="TreeGrafter"/>
</dbReference>
<evidence type="ECO:0000313" key="8">
    <source>
        <dbReference type="Proteomes" id="UP000215086"/>
    </source>
</evidence>
<dbReference type="PANTHER" id="PTHR42800:SF1">
    <property type="entry name" value="EXOINULINASE INUD (AFU_ORTHOLOGUE AFUA_5G00480)"/>
    <property type="match status" value="1"/>
</dbReference>
<dbReference type="SUPFAM" id="SSF49899">
    <property type="entry name" value="Concanavalin A-like lectins/glucanases"/>
    <property type="match status" value="1"/>
</dbReference>
<dbReference type="PANTHER" id="PTHR42800">
    <property type="entry name" value="EXOINULINASE INUD (AFU_ORTHOLOGUE AFUA_5G00480)"/>
    <property type="match status" value="1"/>
</dbReference>
<dbReference type="AlphaFoldDB" id="A0A286RBF6"/>
<dbReference type="InterPro" id="IPR013320">
    <property type="entry name" value="ConA-like_dom_sf"/>
</dbReference>
<protein>
    <submittedName>
        <fullName evidence="7">Sucrose-6-phosphate hydrolase</fullName>
    </submittedName>
</protein>
<feature type="domain" description="Glycosyl hydrolase family 32 C-terminal" evidence="6">
    <location>
        <begin position="588"/>
        <end position="720"/>
    </location>
</feature>
<dbReference type="Pfam" id="PF08244">
    <property type="entry name" value="Glyco_hydro_32C"/>
    <property type="match status" value="1"/>
</dbReference>
<dbReference type="Gene3D" id="2.60.120.560">
    <property type="entry name" value="Exo-inulinase, domain 1"/>
    <property type="match status" value="1"/>
</dbReference>
<dbReference type="KEGG" id="ttf:THTE_0696"/>
<dbReference type="InterPro" id="IPR013148">
    <property type="entry name" value="Glyco_hydro_32_N"/>
</dbReference>
<dbReference type="Pfam" id="PF00251">
    <property type="entry name" value="Glyco_hydro_32N"/>
    <property type="match status" value="1"/>
</dbReference>
<dbReference type="RefSeq" id="WP_095413947.1">
    <property type="nucleotide sequence ID" value="NZ_CP018477.1"/>
</dbReference>
<feature type="domain" description="Glycosyl hydrolase family 32 N-terminal" evidence="5">
    <location>
        <begin position="292"/>
        <end position="578"/>
    </location>
</feature>
<evidence type="ECO:0000256" key="3">
    <source>
        <dbReference type="ARBA" id="ARBA00023295"/>
    </source>
</evidence>
<evidence type="ECO:0000256" key="4">
    <source>
        <dbReference type="RuleBase" id="RU362110"/>
    </source>
</evidence>
<evidence type="ECO:0000256" key="2">
    <source>
        <dbReference type="ARBA" id="ARBA00022801"/>
    </source>
</evidence>
<dbReference type="InterPro" id="IPR013189">
    <property type="entry name" value="Glyco_hydro_32_C"/>
</dbReference>
<dbReference type="Proteomes" id="UP000215086">
    <property type="component" value="Chromosome"/>
</dbReference>
<evidence type="ECO:0000256" key="1">
    <source>
        <dbReference type="ARBA" id="ARBA00009902"/>
    </source>
</evidence>
<accession>A0A286RBF6</accession>
<dbReference type="SUPFAM" id="SSF75005">
    <property type="entry name" value="Arabinanase/levansucrase/invertase"/>
    <property type="match status" value="1"/>
</dbReference>
<dbReference type="Gene3D" id="2.115.10.20">
    <property type="entry name" value="Glycosyl hydrolase domain, family 43"/>
    <property type="match status" value="1"/>
</dbReference>
<evidence type="ECO:0000259" key="6">
    <source>
        <dbReference type="Pfam" id="PF08244"/>
    </source>
</evidence>
<keyword evidence="8" id="KW-1185">Reference proteome</keyword>
<comment type="similarity">
    <text evidence="1 4">Belongs to the glycosyl hydrolase 32 family.</text>
</comment>
<sequence length="739" mass="83487">MNPIAVIVLLAGGWVVAGISAASENGERPVRPDILVDDFERDSYAPWVAEGEAFGPGPAPGTLPRQMEVTGYHGRRLVNSYYGGDSTVGMLTSPPFTIERRYLAFLIGGGGYPEETYMELLVDGKSVRRATGPNTAPGGSEELDWAVWDVHEFEGRTAVLRIVDRRTGGWGHINVDYIFQTDRNPLEQLKPLETTVQSRYLLLPVAGEGPRTHCRILLGDRVLRYFDIQIAADDSDVRFWAAIDLRDYRGQTVRWEIRPRSARVLVEKRLRQSDAPVWPENLYREAYRPQFHFSPRVGWTNDPNGLVYYDGEYHLFFQHNPFGIQWGNMTWGHAVSRDLVHWEEIGDAILPDERGTIFSGSAVVDLDNTSGLGRPDQPPLCAFYTAAGGHSYQPCPFTQCIAYSLDHGRTWSKYPGNPVVDFIADENRDPKVFWHEASRCWIMVLYVRRDAFSIFSSPNLKEWTLESEAAFPTAHECPELFPLAVEGEPNEVHWILWTASGNHLIGRFDGRRFTAESDVLRSEWGKNCYAGQTWNNAPGGRRVFIGWMNSDGSAYPGMPFNQQMTVPRELTLRRTPQGLRLFARPIQELESLRAKSARFQGVALGNDSPSQSWPVGDLLDIRLAVQNRSAEQIILEVKGVRLSWSPVRGELECLDRRITDLPRDRPLHLRLLVDRTSLEIFALDGSYVMSFCWPFGPKPGQFTITARGGDAVIESLEIHELRSIWENITRQGEQEKPGG</sequence>
<evidence type="ECO:0000313" key="7">
    <source>
        <dbReference type="EMBL" id="ASV73298.1"/>
    </source>
</evidence>
<dbReference type="SMART" id="SM00640">
    <property type="entry name" value="Glyco_32"/>
    <property type="match status" value="1"/>
</dbReference>
<name>A0A286RBF6_9BACT</name>
<proteinExistence type="inferred from homology"/>
<dbReference type="CDD" id="cd18622">
    <property type="entry name" value="GH32_Inu-like"/>
    <property type="match status" value="1"/>
</dbReference>
<keyword evidence="3 4" id="KW-0326">Glycosidase</keyword>
<gene>
    <name evidence="7" type="ORF">THTE_0696</name>
</gene>